<accession>A0ABW4M9M0</accession>
<feature type="chain" id="PRO_5045143589" evidence="2">
    <location>
        <begin position="35"/>
        <end position="520"/>
    </location>
</feature>
<keyword evidence="2" id="KW-0732">Signal</keyword>
<dbReference type="Pfam" id="PF10082">
    <property type="entry name" value="BBP2_2"/>
    <property type="match status" value="1"/>
</dbReference>
<proteinExistence type="predicted"/>
<dbReference type="RefSeq" id="WP_377403309.1">
    <property type="nucleotide sequence ID" value="NZ_JBHUEQ010000026.1"/>
</dbReference>
<gene>
    <name evidence="3" type="ORF">ACFSE1_15785</name>
</gene>
<feature type="region of interest" description="Disordered" evidence="1">
    <location>
        <begin position="36"/>
        <end position="154"/>
    </location>
</feature>
<name>A0ABW4M9M0_9HYPH</name>
<dbReference type="Proteomes" id="UP001597322">
    <property type="component" value="Unassembled WGS sequence"/>
</dbReference>
<reference evidence="4" key="1">
    <citation type="journal article" date="2019" name="Int. J. Syst. Evol. Microbiol.">
        <title>The Global Catalogue of Microorganisms (GCM) 10K type strain sequencing project: providing services to taxonomists for standard genome sequencing and annotation.</title>
        <authorList>
            <consortium name="The Broad Institute Genomics Platform"/>
            <consortium name="The Broad Institute Genome Sequencing Center for Infectious Disease"/>
            <person name="Wu L."/>
            <person name="Ma J."/>
        </authorList>
    </citation>
    <scope>NUCLEOTIDE SEQUENCE [LARGE SCALE GENOMIC DNA]</scope>
    <source>
        <strain evidence="4">CG52</strain>
    </source>
</reference>
<dbReference type="InterPro" id="IPR018759">
    <property type="entry name" value="BBP2_2"/>
</dbReference>
<evidence type="ECO:0000256" key="1">
    <source>
        <dbReference type="SAM" id="MobiDB-lite"/>
    </source>
</evidence>
<evidence type="ECO:0000313" key="4">
    <source>
        <dbReference type="Proteomes" id="UP001597322"/>
    </source>
</evidence>
<feature type="signal peptide" evidence="2">
    <location>
        <begin position="1"/>
        <end position="34"/>
    </location>
</feature>
<dbReference type="EMBL" id="JBHUEQ010000026">
    <property type="protein sequence ID" value="MFD1746936.1"/>
    <property type="molecule type" value="Genomic_DNA"/>
</dbReference>
<feature type="compositionally biased region" description="Polar residues" evidence="1">
    <location>
        <begin position="39"/>
        <end position="97"/>
    </location>
</feature>
<organism evidence="3 4">
    <name type="scientific">Rhizobium helianthi</name>
    <dbReference type="NCBI Taxonomy" id="1132695"/>
    <lineage>
        <taxon>Bacteria</taxon>
        <taxon>Pseudomonadati</taxon>
        <taxon>Pseudomonadota</taxon>
        <taxon>Alphaproteobacteria</taxon>
        <taxon>Hyphomicrobiales</taxon>
        <taxon>Rhizobiaceae</taxon>
        <taxon>Rhizobium/Agrobacterium group</taxon>
        <taxon>Rhizobium</taxon>
    </lineage>
</organism>
<keyword evidence="4" id="KW-1185">Reference proteome</keyword>
<comment type="caution">
    <text evidence="3">The sequence shown here is derived from an EMBL/GenBank/DDBJ whole genome shotgun (WGS) entry which is preliminary data.</text>
</comment>
<sequence length="520" mass="54949">MTKTFAPVPPRLRPFAPLAALMASVCLVVAPTHAGAQSAEGNSFSSPTARASGSISRLSNTDPNTTALQDSDPSSPLGTAETPDSTATATNPHTGNLNGLRGSTGMLQATPMNQADNLAGDDLNTLTEPSENQPEQGIEPGEAPAGPRDDASGLRLGSFMLRTSSNQSLNTQKVSDGAGSRHRTFFASTMNGSLTSDWGRHALTITGASTFEKNISGQGATEPNARIDGDLRLDLSDQTIAHLTAGYAFEREETSNPNALAGATQQARVDRYSGGASIERELGVLRGTAAIAATRTTYGSVSFADGTRVDLGDRDRNAVQGRIRLGYELSPALIPFIEATLGRAVYDERLDASGFARSSWSYGGRAGVQLDLGEKLRGELGLGYATVDYEDARLASIDAFTIDGTLLWSPRRGTNVDLGLRTTVQDATTAGQSGWVEYLLSSGLSHELRSNLTARLTGSTTWRDFSASADQLNWAVGTGLVWNVNRYLDATANVGYELNDNPGGVDSKQWRAGIGLSLRR</sequence>
<feature type="compositionally biased region" description="Polar residues" evidence="1">
    <location>
        <begin position="124"/>
        <end position="135"/>
    </location>
</feature>
<feature type="compositionally biased region" description="Polar residues" evidence="1">
    <location>
        <begin position="105"/>
        <end position="116"/>
    </location>
</feature>
<evidence type="ECO:0000313" key="3">
    <source>
        <dbReference type="EMBL" id="MFD1746936.1"/>
    </source>
</evidence>
<evidence type="ECO:0000256" key="2">
    <source>
        <dbReference type="SAM" id="SignalP"/>
    </source>
</evidence>
<protein>
    <submittedName>
        <fullName evidence="3">Outer membrane beta-barrel protein</fullName>
    </submittedName>
</protein>